<evidence type="ECO:0000256" key="4">
    <source>
        <dbReference type="ARBA" id="ARBA00022840"/>
    </source>
</evidence>
<dbReference type="InterPro" id="IPR025110">
    <property type="entry name" value="AMP-bd_C"/>
</dbReference>
<dbReference type="SUPFAM" id="SSF56801">
    <property type="entry name" value="Acetyl-CoA synthetase-like"/>
    <property type="match status" value="1"/>
</dbReference>
<dbReference type="GO" id="GO:0005524">
    <property type="term" value="F:ATP binding"/>
    <property type="evidence" value="ECO:0007669"/>
    <property type="project" value="UniProtKB-UniRule"/>
</dbReference>
<keyword evidence="3 5" id="KW-0547">Nucleotide-binding</keyword>
<evidence type="ECO:0000313" key="9">
    <source>
        <dbReference type="EMBL" id="OAF71366.1"/>
    </source>
</evidence>
<keyword evidence="4 5" id="KW-0067">ATP-binding</keyword>
<feature type="domain" description="AMP-dependent synthetase/ligase" evidence="6">
    <location>
        <begin position="142"/>
        <end position="528"/>
    </location>
</feature>
<accession>A0A177BAU3</accession>
<dbReference type="GO" id="GO:0003987">
    <property type="term" value="F:acetate-CoA ligase activity"/>
    <property type="evidence" value="ECO:0007669"/>
    <property type="project" value="UniProtKB-UniRule"/>
</dbReference>
<dbReference type="InterPro" id="IPR020845">
    <property type="entry name" value="AMP-binding_CS"/>
</dbReference>
<sequence length="711" mass="80630">MQSIIRSVKIVYIQVCHSHKPRRILDSLYNFKFLKQNSREYTRFKMYKVVDYVKPEDGKRELSCPFPEFENFKFEDKYKNLSFYQQLHQYSLDHNHDFWSTLAKSRLAWYSPYNEISTGSFKQGDIKWFLKGKINVSVNCLDRHIKTRPDDTALIWDKNEPGQQEHYSYKELLVLTCKIGNVFRKYDIKKGDVIAIYMPHTPLAVATMLACARIGAIHSVIFAGFSATALASRINDANAKAVVTCNEFIRGTKLIKLKDTVNEAVKISPSVKNIFVGNRTDSPFTATHLDVLFDKELELASNECNPEIMDSEDPLFILYTSGSTGKPKGLVHTQAGYLLYASVTHQMVFNYNKGEIYACMADIGWITGHSYVVYGPLCNGATSVIFESTPVYPDPGRYWETVQRLKINQIYVSPTALRGLLRHEESFVSNYDLSSLKCLGCVGEPLNSEAWLWYFKNVGNSKLAICDTWWQTETGGMMISPRPAELDSQIKVAHPMRGFFGIKPVIFDENGTCTELLKSGSLCIEKPWPGICRAVWGNRQRYMDVYFSKYPGFYLSGDSATQDGNKYILINGRNDDIINISGHRLGTAEVEDAINQHSSVCESAVVGYPHEIKGEAMFAFVILKENVSMSSDKIIQQLKDSVKKNIASFAVPHHILITETLPKTRSGKIMRRILKKVVQGKYNKLGDVTTLADSSSVDRIVLLHKEFVEKN</sequence>
<dbReference type="PANTHER" id="PTHR24095:SF14">
    <property type="entry name" value="ACETYL-COENZYME A SYNTHETASE 1"/>
    <property type="match status" value="1"/>
</dbReference>
<gene>
    <name evidence="9" type="ORF">A3Q56_00858</name>
</gene>
<evidence type="ECO:0000259" key="8">
    <source>
        <dbReference type="Pfam" id="PF16177"/>
    </source>
</evidence>
<evidence type="ECO:0000313" key="10">
    <source>
        <dbReference type="Proteomes" id="UP000078046"/>
    </source>
</evidence>
<feature type="domain" description="Acetyl-coenzyme A synthetase N-terminal" evidence="8">
    <location>
        <begin position="84"/>
        <end position="140"/>
    </location>
</feature>
<dbReference type="EC" id="6.2.1.1" evidence="5"/>
<evidence type="ECO:0000256" key="2">
    <source>
        <dbReference type="ARBA" id="ARBA00022598"/>
    </source>
</evidence>
<dbReference type="NCBIfam" id="NF001208">
    <property type="entry name" value="PRK00174.1"/>
    <property type="match status" value="1"/>
</dbReference>
<dbReference type="EMBL" id="LWCA01000057">
    <property type="protein sequence ID" value="OAF71366.1"/>
    <property type="molecule type" value="Genomic_DNA"/>
</dbReference>
<protein>
    <recommendedName>
        <fullName evidence="5">Acetyl-coenzyme A synthetase</fullName>
        <ecNumber evidence="5">6.2.1.1</ecNumber>
    </recommendedName>
</protein>
<name>A0A177BAU3_9BILA</name>
<comment type="similarity">
    <text evidence="1 5">Belongs to the ATP-dependent AMP-binding enzyme family.</text>
</comment>
<dbReference type="InterPro" id="IPR042099">
    <property type="entry name" value="ANL_N_sf"/>
</dbReference>
<keyword evidence="2 5" id="KW-0436">Ligase</keyword>
<dbReference type="InterPro" id="IPR032387">
    <property type="entry name" value="ACAS_N"/>
</dbReference>
<evidence type="ECO:0000256" key="5">
    <source>
        <dbReference type="RuleBase" id="RU361147"/>
    </source>
</evidence>
<organism evidence="9 10">
    <name type="scientific">Intoshia linei</name>
    <dbReference type="NCBI Taxonomy" id="1819745"/>
    <lineage>
        <taxon>Eukaryota</taxon>
        <taxon>Metazoa</taxon>
        <taxon>Spiralia</taxon>
        <taxon>Lophotrochozoa</taxon>
        <taxon>Mesozoa</taxon>
        <taxon>Orthonectida</taxon>
        <taxon>Rhopaluridae</taxon>
        <taxon>Intoshia</taxon>
    </lineage>
</organism>
<dbReference type="InterPro" id="IPR011904">
    <property type="entry name" value="Ac_CoA_lig"/>
</dbReference>
<dbReference type="InterPro" id="IPR000873">
    <property type="entry name" value="AMP-dep_synth/lig_dom"/>
</dbReference>
<reference evidence="9 10" key="1">
    <citation type="submission" date="2016-04" db="EMBL/GenBank/DDBJ databases">
        <title>The genome of Intoshia linei affirms orthonectids as highly simplified spiralians.</title>
        <authorList>
            <person name="Mikhailov K.V."/>
            <person name="Slusarev G.S."/>
            <person name="Nikitin M.A."/>
            <person name="Logacheva M.D."/>
            <person name="Penin A."/>
            <person name="Aleoshin V."/>
            <person name="Panchin Y.V."/>
        </authorList>
    </citation>
    <scope>NUCLEOTIDE SEQUENCE [LARGE SCALE GENOMIC DNA]</scope>
    <source>
        <strain evidence="9">Intl2013</strain>
        <tissue evidence="9">Whole animal</tissue>
    </source>
</reference>
<evidence type="ECO:0000259" key="7">
    <source>
        <dbReference type="Pfam" id="PF13193"/>
    </source>
</evidence>
<comment type="catalytic activity">
    <reaction evidence="5">
        <text>acetate + ATP + CoA = acetyl-CoA + AMP + diphosphate</text>
        <dbReference type="Rhea" id="RHEA:23176"/>
        <dbReference type="ChEBI" id="CHEBI:30089"/>
        <dbReference type="ChEBI" id="CHEBI:30616"/>
        <dbReference type="ChEBI" id="CHEBI:33019"/>
        <dbReference type="ChEBI" id="CHEBI:57287"/>
        <dbReference type="ChEBI" id="CHEBI:57288"/>
        <dbReference type="ChEBI" id="CHEBI:456215"/>
        <dbReference type="EC" id="6.2.1.1"/>
    </reaction>
</comment>
<evidence type="ECO:0000256" key="3">
    <source>
        <dbReference type="ARBA" id="ARBA00022741"/>
    </source>
</evidence>
<feature type="domain" description="AMP-binding enzyme C-terminal" evidence="7">
    <location>
        <begin position="589"/>
        <end position="668"/>
    </location>
</feature>
<proteinExistence type="inferred from homology"/>
<comment type="caution">
    <text evidence="9">The sequence shown here is derived from an EMBL/GenBank/DDBJ whole genome shotgun (WGS) entry which is preliminary data.</text>
</comment>
<evidence type="ECO:0000256" key="1">
    <source>
        <dbReference type="ARBA" id="ARBA00006432"/>
    </source>
</evidence>
<dbReference type="GO" id="GO:0005739">
    <property type="term" value="C:mitochondrion"/>
    <property type="evidence" value="ECO:0007669"/>
    <property type="project" value="TreeGrafter"/>
</dbReference>
<dbReference type="PANTHER" id="PTHR24095">
    <property type="entry name" value="ACETYL-COENZYME A SYNTHETASE"/>
    <property type="match status" value="1"/>
</dbReference>
<dbReference type="InterPro" id="IPR045851">
    <property type="entry name" value="AMP-bd_C_sf"/>
</dbReference>
<evidence type="ECO:0000259" key="6">
    <source>
        <dbReference type="Pfam" id="PF00501"/>
    </source>
</evidence>
<dbReference type="Gene3D" id="3.40.50.12780">
    <property type="entry name" value="N-terminal domain of ligase-like"/>
    <property type="match status" value="1"/>
</dbReference>
<dbReference type="GO" id="GO:0019427">
    <property type="term" value="P:acetyl-CoA biosynthetic process from acetate"/>
    <property type="evidence" value="ECO:0007669"/>
    <property type="project" value="InterPro"/>
</dbReference>
<dbReference type="GO" id="GO:0016208">
    <property type="term" value="F:AMP binding"/>
    <property type="evidence" value="ECO:0007669"/>
    <property type="project" value="InterPro"/>
</dbReference>
<dbReference type="PROSITE" id="PS00455">
    <property type="entry name" value="AMP_BINDING"/>
    <property type="match status" value="1"/>
</dbReference>
<dbReference type="FunFam" id="3.40.50.12780:FF:000001">
    <property type="entry name" value="Acetyl-coenzyme A synthetase"/>
    <property type="match status" value="1"/>
</dbReference>
<dbReference type="Pfam" id="PF16177">
    <property type="entry name" value="ACAS_N"/>
    <property type="match status" value="1"/>
</dbReference>
<dbReference type="OrthoDB" id="1706066at2759"/>
<dbReference type="AlphaFoldDB" id="A0A177BAU3"/>
<dbReference type="Pfam" id="PF13193">
    <property type="entry name" value="AMP-binding_C"/>
    <property type="match status" value="1"/>
</dbReference>
<dbReference type="NCBIfam" id="TIGR02188">
    <property type="entry name" value="Ac_CoA_lig_AcsA"/>
    <property type="match status" value="1"/>
</dbReference>
<dbReference type="Pfam" id="PF00501">
    <property type="entry name" value="AMP-binding"/>
    <property type="match status" value="1"/>
</dbReference>
<dbReference type="Gene3D" id="3.30.300.30">
    <property type="match status" value="1"/>
</dbReference>
<dbReference type="Proteomes" id="UP000078046">
    <property type="component" value="Unassembled WGS sequence"/>
</dbReference>
<keyword evidence="10" id="KW-1185">Reference proteome</keyword>